<dbReference type="InterPro" id="IPR047738">
    <property type="entry name" value="SAV_2336-like_N"/>
</dbReference>
<evidence type="ECO:0000313" key="2">
    <source>
        <dbReference type="EMBL" id="XDQ74881.1"/>
    </source>
</evidence>
<feature type="compositionally biased region" description="Pro residues" evidence="1">
    <location>
        <begin position="52"/>
        <end position="76"/>
    </location>
</feature>
<feature type="region of interest" description="Disordered" evidence="1">
    <location>
        <begin position="206"/>
        <end position="228"/>
    </location>
</feature>
<dbReference type="RefSeq" id="WP_369147404.1">
    <property type="nucleotide sequence ID" value="NZ_CP163444.1"/>
</dbReference>
<protein>
    <submittedName>
        <fullName evidence="2">Tetratricopeptide repeat protein</fullName>
    </submittedName>
</protein>
<gene>
    <name evidence="2" type="ORF">AB5J54_32070</name>
</gene>
<dbReference type="SUPFAM" id="SSF48452">
    <property type="entry name" value="TPR-like"/>
    <property type="match status" value="4"/>
</dbReference>
<dbReference type="NCBIfam" id="NF041121">
    <property type="entry name" value="SAV_2336_NTERM"/>
    <property type="match status" value="1"/>
</dbReference>
<dbReference type="InterPro" id="IPR053137">
    <property type="entry name" value="NLR-like"/>
</dbReference>
<dbReference type="Pfam" id="PF13424">
    <property type="entry name" value="TPR_12"/>
    <property type="match status" value="5"/>
</dbReference>
<dbReference type="PANTHER" id="PTHR46082">
    <property type="entry name" value="ATP/GTP-BINDING PROTEIN-RELATED"/>
    <property type="match status" value="1"/>
</dbReference>
<dbReference type="Gene3D" id="1.25.40.10">
    <property type="entry name" value="Tetratricopeptide repeat domain"/>
    <property type="match status" value="3"/>
</dbReference>
<dbReference type="Pfam" id="PF13374">
    <property type="entry name" value="TPR_10"/>
    <property type="match status" value="1"/>
</dbReference>
<dbReference type="PANTHER" id="PTHR46082:SF11">
    <property type="entry name" value="AAA+ ATPASE DOMAIN-CONTAINING PROTEIN-RELATED"/>
    <property type="match status" value="1"/>
</dbReference>
<organism evidence="2">
    <name type="scientific">Streptomyces sp. R44</name>
    <dbReference type="NCBI Taxonomy" id="3238633"/>
    <lineage>
        <taxon>Bacteria</taxon>
        <taxon>Bacillati</taxon>
        <taxon>Actinomycetota</taxon>
        <taxon>Actinomycetes</taxon>
        <taxon>Kitasatosporales</taxon>
        <taxon>Streptomycetaceae</taxon>
        <taxon>Streptomyces</taxon>
    </lineage>
</organism>
<name>A0AB39T567_9ACTN</name>
<proteinExistence type="predicted"/>
<evidence type="ECO:0000256" key="1">
    <source>
        <dbReference type="SAM" id="MobiDB-lite"/>
    </source>
</evidence>
<dbReference type="EMBL" id="CP163444">
    <property type="protein sequence ID" value="XDQ74881.1"/>
    <property type="molecule type" value="Genomic_DNA"/>
</dbReference>
<feature type="region of interest" description="Disordered" evidence="1">
    <location>
        <begin position="25"/>
        <end position="114"/>
    </location>
</feature>
<sequence length="1058" mass="114303">MTKLLAESGADLSREELLDALWLAEKLPRGAGPLARAVARSEASRRDGASAPRPPGTPDNPDPEPPSADPHRPPAAHPLLAAAAGDRSAGDGTVVLTPAHPVGVPDRHSLGPGRLQLEKSLRPLRQRFPDRRRHVLDVPRTVTAMAETGVPETVTRPLRTRWLTLAIVVDDDVSMVLWQRLAADVRALMERAGSFRDVRVHGLDTRGGTPTLRSSPYRHRTRPESVKSLCDPTGNTLVLVVSDGVGEAWRDGGMRRVMERWARSGPTAIMHALPTRLWASTGITARPWQVTTTGRGGPTRAWHVTDPDLPPELVRFDSVPVPVLEPTPAAVGDWARLVAAPGGTALLPLWDADRTDPRPAAAAPGRPDSVGVEAVLRFKEAASPEAYRLAAHVAAVAPVTPPVMRLVQAAVGAPTDPGHLTEVFLGGLMHEVDATAVPDRLPHLRRYDFDPEARRALLSAVPPKELLHTAESVTRRIESAIGRASVFPAWVGHPDGVAVVEDTGRSFGWIRTQVLTRLGIPPAAEDDPEVPGARNLDAPPTDTPVASQELPEPFSPEEVLAARERLLGPEHPETLAARADLGSFLRQAGRIVEAIALQERVVDECERVLGPDHPDTLTARAALGYSFYEMGRTDEAIALEEQVVVDRERVLGPDDPGTLTARSDLAFSYGRAGRTGEATALQERVVADRERVLGPEHPDTLDARSNLAFSLRQAGRLGEAIALEEQVISDSERLLGPEHPDTLDARSNLAFSFKQAGRTDEAIALQEHVLAVSERVLGTEHIDTLAARADLAFSFRQAGRIEEAIALDEQVVAVSERILGPEHPDTLDARSNLAFSYSQAGRTGHAILLQERVVADSVRALGADHPDTLTARAALAVSFREAGRIDEAIALQERVVDDCERVLGPDHPDTLTVRAALAYSLYEMGRIDEAIVLEEQVLAARERVLGPGHPVTLVARSNLAVTYRQAGRIDEAIVLQEQVLADRERVLGAEHPDTMTSRSNLAFCFRQAGRKIEAIALQERVLADRERVLGPKHPSTLSARVTLASFHGPTAPTGETPS</sequence>
<reference evidence="2" key="1">
    <citation type="submission" date="2024-07" db="EMBL/GenBank/DDBJ databases">
        <authorList>
            <person name="Yu S.T."/>
        </authorList>
    </citation>
    <scope>NUCLEOTIDE SEQUENCE</scope>
    <source>
        <strain evidence="2">R44</strain>
    </source>
</reference>
<dbReference type="InterPro" id="IPR011990">
    <property type="entry name" value="TPR-like_helical_dom_sf"/>
</dbReference>
<accession>A0AB39T567</accession>
<dbReference type="AlphaFoldDB" id="A0AB39T567"/>
<feature type="compositionally biased region" description="Low complexity" evidence="1">
    <location>
        <begin position="77"/>
        <end position="92"/>
    </location>
</feature>
<feature type="region of interest" description="Disordered" evidence="1">
    <location>
        <begin position="521"/>
        <end position="552"/>
    </location>
</feature>